<organism evidence="1 2">
    <name type="scientific">Araneus ventricosus</name>
    <name type="common">Orbweaver spider</name>
    <name type="synonym">Epeira ventricosa</name>
    <dbReference type="NCBI Taxonomy" id="182803"/>
    <lineage>
        <taxon>Eukaryota</taxon>
        <taxon>Metazoa</taxon>
        <taxon>Ecdysozoa</taxon>
        <taxon>Arthropoda</taxon>
        <taxon>Chelicerata</taxon>
        <taxon>Arachnida</taxon>
        <taxon>Araneae</taxon>
        <taxon>Araneomorphae</taxon>
        <taxon>Entelegynae</taxon>
        <taxon>Araneoidea</taxon>
        <taxon>Araneidae</taxon>
        <taxon>Araneus</taxon>
    </lineage>
</organism>
<protein>
    <submittedName>
        <fullName evidence="1">Uncharacterized protein</fullName>
    </submittedName>
</protein>
<dbReference type="AlphaFoldDB" id="A0A4Y2AK76"/>
<reference evidence="1 2" key="1">
    <citation type="journal article" date="2019" name="Sci. Rep.">
        <title>Orb-weaving spider Araneus ventricosus genome elucidates the spidroin gene catalogue.</title>
        <authorList>
            <person name="Kono N."/>
            <person name="Nakamura H."/>
            <person name="Ohtoshi R."/>
            <person name="Moran D.A.P."/>
            <person name="Shinohara A."/>
            <person name="Yoshida Y."/>
            <person name="Fujiwara M."/>
            <person name="Mori M."/>
            <person name="Tomita M."/>
            <person name="Arakawa K."/>
        </authorList>
    </citation>
    <scope>NUCLEOTIDE SEQUENCE [LARGE SCALE GENOMIC DNA]</scope>
</reference>
<accession>A0A4Y2AK76</accession>
<proteinExistence type="predicted"/>
<dbReference type="EMBL" id="BGPR01000021">
    <property type="protein sequence ID" value="GBL80291.1"/>
    <property type="molecule type" value="Genomic_DNA"/>
</dbReference>
<evidence type="ECO:0000313" key="1">
    <source>
        <dbReference type="EMBL" id="GBL80291.1"/>
    </source>
</evidence>
<keyword evidence="2" id="KW-1185">Reference proteome</keyword>
<comment type="caution">
    <text evidence="1">The sequence shown here is derived from an EMBL/GenBank/DDBJ whole genome shotgun (WGS) entry which is preliminary data.</text>
</comment>
<evidence type="ECO:0000313" key="2">
    <source>
        <dbReference type="Proteomes" id="UP000499080"/>
    </source>
</evidence>
<gene>
    <name evidence="1" type="ORF">AVEN_92217_1</name>
</gene>
<name>A0A4Y2AK76_ARAVE</name>
<dbReference type="Proteomes" id="UP000499080">
    <property type="component" value="Unassembled WGS sequence"/>
</dbReference>
<sequence length="126" mass="14056">MVSKFLQCWWRDCIHSLFDVTPPKKSPVGSGQMNVEAILRNAGMCPECTVGHLILCAEGRRRVGTIHSGGHSTANPLENRILRPSFSLFLGVANQTNMHLTPSIFNITIRKIVFSYEIDDAEQLCN</sequence>